<evidence type="ECO:0000256" key="2">
    <source>
        <dbReference type="PROSITE-ProRule" id="PRU01077"/>
    </source>
</evidence>
<dbReference type="SUPFAM" id="SSF103657">
    <property type="entry name" value="BAR/IMD domain-like"/>
    <property type="match status" value="1"/>
</dbReference>
<feature type="region of interest" description="Disordered" evidence="4">
    <location>
        <begin position="946"/>
        <end position="1006"/>
    </location>
</feature>
<proteinExistence type="predicted"/>
<feature type="compositionally biased region" description="Low complexity" evidence="4">
    <location>
        <begin position="981"/>
        <end position="996"/>
    </location>
</feature>
<dbReference type="SMART" id="SM00324">
    <property type="entry name" value="RhoGAP"/>
    <property type="match status" value="1"/>
</dbReference>
<dbReference type="Gene3D" id="1.10.555.10">
    <property type="entry name" value="Rho GTPase activation protein"/>
    <property type="match status" value="1"/>
</dbReference>
<feature type="compositionally biased region" description="Polar residues" evidence="4">
    <location>
        <begin position="950"/>
        <end position="968"/>
    </location>
</feature>
<feature type="region of interest" description="Disordered" evidence="4">
    <location>
        <begin position="21"/>
        <end position="106"/>
    </location>
</feature>
<name>A0A2A2JEY8_9BILA</name>
<dbReference type="InterPro" id="IPR019180">
    <property type="entry name" value="Oxidoreductase-like_N"/>
</dbReference>
<feature type="domain" description="Rho-GAP" evidence="5">
    <location>
        <begin position="579"/>
        <end position="767"/>
    </location>
</feature>
<dbReference type="PANTHER" id="PTHR14166">
    <property type="entry name" value="SLIT-ROBO RHO GTPASE ACTIVATING PROTEIN"/>
    <property type="match status" value="1"/>
</dbReference>
<protein>
    <recommendedName>
        <fullName evidence="9">Rho-GAP domain-containing protein</fullName>
    </recommendedName>
</protein>
<keyword evidence="8" id="KW-1185">Reference proteome</keyword>
<dbReference type="EMBL" id="LIAE01010480">
    <property type="protein sequence ID" value="PAV60181.1"/>
    <property type="molecule type" value="Genomic_DNA"/>
</dbReference>
<dbReference type="InterPro" id="IPR031160">
    <property type="entry name" value="F_BAR_dom"/>
</dbReference>
<dbReference type="OrthoDB" id="5981864at2759"/>
<dbReference type="PROSITE" id="PS51741">
    <property type="entry name" value="F_BAR"/>
    <property type="match status" value="1"/>
</dbReference>
<gene>
    <name evidence="7" type="ORF">WR25_18520</name>
</gene>
<feature type="region of interest" description="Disordered" evidence="4">
    <location>
        <begin position="530"/>
        <end position="556"/>
    </location>
</feature>
<dbReference type="Pfam" id="PF00611">
    <property type="entry name" value="FCH"/>
    <property type="match status" value="1"/>
</dbReference>
<sequence length="1259" mass="142873">MLIFRDDLNDLIFELIKMTGENGNESTTNQNQNLSSTSNLTTNKDKENRLPPSGTLKSTHNSNGTSKPRSSEDVPPASFQRRASEPVHRRKSVDTTASDGKRMSQAKIDKFQLNELHDASREFQAKMADQLKCLGERTEVQVATLNELADFLKKRGELESEYAAKLEKLVKSTMQRQKNERNRREAWNQHSTCTVWQTMVDAAKDEAKQRQNLGELFSKQLTTSIDTRSDDLIRISRKCRDIGSYCHKEMDRVLNELHTALKTYQICSTNMYTVDRKRRAADDERRRYEEANPSKFEGTRKYKALLKNLDKKTQKYESVRLRCTKARNEYLLCISAANAALHRFFGDDLNYIIDCMDLGQDFWMKSVLDKIIDTRKRLAQTEMTSLAELGTLRDSLDSKADKQKFLHANHSLFMLPKQFEFKPHLGDTISEVSAEKSLTSDLATRQRQINIRLDSLRFSADEVWKSLEASERQLLQLYMSPIEDVNKWRSAILETYQYYLKKFEVIMLSGNLIERLHARSSTIGDALRRAGASSVPAPGSLTSVQTPRGSDDSLRRQRKVRRIGTIDKDQQPRPKLFGGSLDEYVEATGEAIPLVVTSAIKYLSRYSLRNQGLFRVSGSQSEINRFKEAYERGDDAFCELIDSSDTNSVAGLLKLYLRELRDPLFPTFLFEQFCDCAKAEDSQEFVRKTRELISKLPQSHILLLRYLFQFLSHVCEHADESMMDINNMAICFGPTLLPIPEDRDQVFYHNYVNKLVADMILHVDEIFPQDLPEPVYDKFAALQEEQIPYLDDGDIGSEDEDTILRNGMSEGGTGVMLDSTYDMGSDVIKEEESSPSSNYEEKHHRSRKNSHHRQNGNIQTSPNTTDSTQPPSSSSRASSRGFMLDANPPYHRRASDDTATTNSMRSEMSHRLANEFAQFLKTSPINQDERISPAMLKHASTAPIWEPVSNFPNHQQQTSPNGNFNYHHQPTQTPSPQPKRSNLNLNSNSNAVSSSNQPTNSAMSNYSALSSNQSICHSRDAIQSVKEHPLLNGNSKREGSQTSAPINSSSVHGSHASILSSSTVPSSSAMNPSRPSLKEQLNLFRKEQDSKVYPIADTTQKFPQISAREQLSQEPKDKEILDARGSQDSSGSRNTSLSTRSSNEGSPSREAGYATVQKREQSQVLSDNVIRSEMLRCWIRLPHRFFCNGMKTKGPPETPPENSCCGQGCANCVWITYGNELIDYYNELHKEKAIREIEAKVEDPNVRAYVIAELKMKWK</sequence>
<evidence type="ECO:0000313" key="7">
    <source>
        <dbReference type="EMBL" id="PAV60181.1"/>
    </source>
</evidence>
<dbReference type="InterPro" id="IPR001060">
    <property type="entry name" value="FCH_dom"/>
</dbReference>
<dbReference type="SMART" id="SM00055">
    <property type="entry name" value="FCH"/>
    <property type="match status" value="1"/>
</dbReference>
<evidence type="ECO:0000256" key="1">
    <source>
        <dbReference type="ARBA" id="ARBA00023054"/>
    </source>
</evidence>
<feature type="compositionally biased region" description="Polar residues" evidence="4">
    <location>
        <begin position="1040"/>
        <end position="1052"/>
    </location>
</feature>
<keyword evidence="1 2" id="KW-0175">Coiled coil</keyword>
<feature type="domain" description="F-BAR" evidence="6">
    <location>
        <begin position="109"/>
        <end position="401"/>
    </location>
</feature>
<evidence type="ECO:0000259" key="6">
    <source>
        <dbReference type="PROSITE" id="PS51741"/>
    </source>
</evidence>
<dbReference type="Pfam" id="PF00620">
    <property type="entry name" value="RhoGAP"/>
    <property type="match status" value="1"/>
</dbReference>
<dbReference type="InterPro" id="IPR000198">
    <property type="entry name" value="RhoGAP_dom"/>
</dbReference>
<reference evidence="7 8" key="1">
    <citation type="journal article" date="2017" name="Curr. Biol.">
        <title>Genome architecture and evolution of a unichromosomal asexual nematode.</title>
        <authorList>
            <person name="Fradin H."/>
            <person name="Zegar C."/>
            <person name="Gutwein M."/>
            <person name="Lucas J."/>
            <person name="Kovtun M."/>
            <person name="Corcoran D."/>
            <person name="Baugh L.R."/>
            <person name="Kiontke K."/>
            <person name="Gunsalus K."/>
            <person name="Fitch D.H."/>
            <person name="Piano F."/>
        </authorList>
    </citation>
    <scope>NUCLEOTIDE SEQUENCE [LARGE SCALE GENOMIC DNA]</scope>
    <source>
        <strain evidence="7">PF1309</strain>
    </source>
</reference>
<accession>A0A2A2JEY8</accession>
<dbReference type="SUPFAM" id="SSF48350">
    <property type="entry name" value="GTPase activation domain, GAP"/>
    <property type="match status" value="1"/>
</dbReference>
<dbReference type="GO" id="GO:0007165">
    <property type="term" value="P:signal transduction"/>
    <property type="evidence" value="ECO:0007669"/>
    <property type="project" value="InterPro"/>
</dbReference>
<feature type="region of interest" description="Disordered" evidence="4">
    <location>
        <begin position="828"/>
        <end position="905"/>
    </location>
</feature>
<evidence type="ECO:0000256" key="4">
    <source>
        <dbReference type="SAM" id="MobiDB-lite"/>
    </source>
</evidence>
<evidence type="ECO:0000313" key="8">
    <source>
        <dbReference type="Proteomes" id="UP000218231"/>
    </source>
</evidence>
<dbReference type="PROSITE" id="PS50238">
    <property type="entry name" value="RHOGAP"/>
    <property type="match status" value="1"/>
</dbReference>
<dbReference type="InterPro" id="IPR008936">
    <property type="entry name" value="Rho_GTPase_activation_prot"/>
</dbReference>
<feature type="compositionally biased region" description="Basic residues" evidence="4">
    <location>
        <begin position="844"/>
        <end position="854"/>
    </location>
</feature>
<feature type="region of interest" description="Disordered" evidence="4">
    <location>
        <begin position="1031"/>
        <end position="1075"/>
    </location>
</feature>
<dbReference type="Proteomes" id="UP000218231">
    <property type="component" value="Unassembled WGS sequence"/>
</dbReference>
<organism evidence="7 8">
    <name type="scientific">Diploscapter pachys</name>
    <dbReference type="NCBI Taxonomy" id="2018661"/>
    <lineage>
        <taxon>Eukaryota</taxon>
        <taxon>Metazoa</taxon>
        <taxon>Ecdysozoa</taxon>
        <taxon>Nematoda</taxon>
        <taxon>Chromadorea</taxon>
        <taxon>Rhabditida</taxon>
        <taxon>Rhabditina</taxon>
        <taxon>Rhabditomorpha</taxon>
        <taxon>Rhabditoidea</taxon>
        <taxon>Rhabditidae</taxon>
        <taxon>Diploscapter</taxon>
    </lineage>
</organism>
<dbReference type="AlphaFoldDB" id="A0A2A2JEY8"/>
<dbReference type="Gene3D" id="1.20.1270.60">
    <property type="entry name" value="Arfaptin homology (AH) domain/BAR domain"/>
    <property type="match status" value="1"/>
</dbReference>
<feature type="compositionally biased region" description="Polar residues" evidence="4">
    <location>
        <begin position="997"/>
        <end position="1006"/>
    </location>
</feature>
<evidence type="ECO:0000256" key="3">
    <source>
        <dbReference type="SAM" id="Coils"/>
    </source>
</evidence>
<dbReference type="CDD" id="cd07656">
    <property type="entry name" value="F-BAR_srGAP"/>
    <property type="match status" value="1"/>
</dbReference>
<feature type="compositionally biased region" description="Polar residues" evidence="4">
    <location>
        <begin position="55"/>
        <end position="68"/>
    </location>
</feature>
<feature type="region of interest" description="Disordered" evidence="4">
    <location>
        <begin position="1092"/>
        <end position="1159"/>
    </location>
</feature>
<dbReference type="InterPro" id="IPR051627">
    <property type="entry name" value="SLIT-ROBO_RhoGAP"/>
</dbReference>
<feature type="compositionally biased region" description="Low complexity" evidence="4">
    <location>
        <begin position="1129"/>
        <end position="1143"/>
    </location>
</feature>
<feature type="compositionally biased region" description="Low complexity" evidence="4">
    <location>
        <begin position="1057"/>
        <end position="1073"/>
    </location>
</feature>
<evidence type="ECO:0008006" key="9">
    <source>
        <dbReference type="Google" id="ProtNLM"/>
    </source>
</evidence>
<comment type="caution">
    <text evidence="7">The sequence shown here is derived from an EMBL/GenBank/DDBJ whole genome shotgun (WGS) entry which is preliminary data.</text>
</comment>
<dbReference type="Pfam" id="PF09791">
    <property type="entry name" value="Oxidored-like"/>
    <property type="match status" value="1"/>
</dbReference>
<evidence type="ECO:0000259" key="5">
    <source>
        <dbReference type="PROSITE" id="PS50238"/>
    </source>
</evidence>
<feature type="compositionally biased region" description="Polar residues" evidence="4">
    <location>
        <begin position="1097"/>
        <end position="1113"/>
    </location>
</feature>
<dbReference type="STRING" id="2018661.A0A2A2JEY8"/>
<feature type="compositionally biased region" description="Low complexity" evidence="4">
    <location>
        <begin position="26"/>
        <end position="42"/>
    </location>
</feature>
<feature type="compositionally biased region" description="Low complexity" evidence="4">
    <location>
        <begin position="860"/>
        <end position="879"/>
    </location>
</feature>
<feature type="coiled-coil region" evidence="3">
    <location>
        <begin position="302"/>
        <end position="329"/>
    </location>
</feature>
<dbReference type="InterPro" id="IPR027267">
    <property type="entry name" value="AH/BAR_dom_sf"/>
</dbReference>